<proteinExistence type="predicted"/>
<evidence type="ECO:0000313" key="3">
    <source>
        <dbReference type="Proteomes" id="UP000266841"/>
    </source>
</evidence>
<dbReference type="AlphaFoldDB" id="K0SDY7"/>
<keyword evidence="3" id="KW-1185">Reference proteome</keyword>
<gene>
    <name evidence="2" type="ORF">THAOC_23157</name>
</gene>
<comment type="caution">
    <text evidence="2">The sequence shown here is derived from an EMBL/GenBank/DDBJ whole genome shotgun (WGS) entry which is preliminary data.</text>
</comment>
<protein>
    <submittedName>
        <fullName evidence="2">Uncharacterized protein</fullName>
    </submittedName>
</protein>
<reference evidence="2 3" key="1">
    <citation type="journal article" date="2012" name="Genome Biol.">
        <title>Genome and low-iron response of an oceanic diatom adapted to chronic iron limitation.</title>
        <authorList>
            <person name="Lommer M."/>
            <person name="Specht M."/>
            <person name="Roy A.S."/>
            <person name="Kraemer L."/>
            <person name="Andreson R."/>
            <person name="Gutowska M.A."/>
            <person name="Wolf J."/>
            <person name="Bergner S.V."/>
            <person name="Schilhabel M.B."/>
            <person name="Klostermeier U.C."/>
            <person name="Beiko R.G."/>
            <person name="Rosenstiel P."/>
            <person name="Hippler M."/>
            <person name="Laroche J."/>
        </authorList>
    </citation>
    <scope>NUCLEOTIDE SEQUENCE [LARGE SCALE GENOMIC DNA]</scope>
    <source>
        <strain evidence="2 3">CCMP1005</strain>
    </source>
</reference>
<feature type="region of interest" description="Disordered" evidence="1">
    <location>
        <begin position="23"/>
        <end position="153"/>
    </location>
</feature>
<dbReference type="Proteomes" id="UP000266841">
    <property type="component" value="Unassembled WGS sequence"/>
</dbReference>
<name>K0SDY7_THAOC</name>
<evidence type="ECO:0000313" key="2">
    <source>
        <dbReference type="EMBL" id="EJK56867.1"/>
    </source>
</evidence>
<evidence type="ECO:0000256" key="1">
    <source>
        <dbReference type="SAM" id="MobiDB-lite"/>
    </source>
</evidence>
<feature type="compositionally biased region" description="Gly residues" evidence="1">
    <location>
        <begin position="130"/>
        <end position="142"/>
    </location>
</feature>
<feature type="compositionally biased region" description="Polar residues" evidence="1">
    <location>
        <begin position="115"/>
        <end position="127"/>
    </location>
</feature>
<accession>K0SDY7</accession>
<sequence>MTHRHNLSVQFLDFTISDGGAGGDATAGAAAGKAGGRRHRRGGTRETIEGVDAIFKANSGQSEPGDARASDVSDFASRVYSSWGAGDSRGSLTVAAPGKDDGGDAEEQGDGSASDRASFTRSLRSSWDSGDGGGDGADGGGVPDAFEPPSPAQ</sequence>
<organism evidence="2 3">
    <name type="scientific">Thalassiosira oceanica</name>
    <name type="common">Marine diatom</name>
    <dbReference type="NCBI Taxonomy" id="159749"/>
    <lineage>
        <taxon>Eukaryota</taxon>
        <taxon>Sar</taxon>
        <taxon>Stramenopiles</taxon>
        <taxon>Ochrophyta</taxon>
        <taxon>Bacillariophyta</taxon>
        <taxon>Coscinodiscophyceae</taxon>
        <taxon>Thalassiosirophycidae</taxon>
        <taxon>Thalassiosirales</taxon>
        <taxon>Thalassiosiraceae</taxon>
        <taxon>Thalassiosira</taxon>
    </lineage>
</organism>
<feature type="non-terminal residue" evidence="2">
    <location>
        <position position="153"/>
    </location>
</feature>
<dbReference type="EMBL" id="AGNL01030278">
    <property type="protein sequence ID" value="EJK56867.1"/>
    <property type="molecule type" value="Genomic_DNA"/>
</dbReference>